<dbReference type="STRING" id="547558.Mmah_0069"/>
<evidence type="ECO:0000313" key="7">
    <source>
        <dbReference type="Proteomes" id="UP000001059"/>
    </source>
</evidence>
<dbReference type="PANTHER" id="PTHR36460">
    <property type="entry name" value="UPF0132 DOMAIN PROTEIN (AFU_ORTHOLOGUE AFUA_3G10255)"/>
    <property type="match status" value="1"/>
</dbReference>
<keyword evidence="2 5" id="KW-0812">Transmembrane</keyword>
<dbReference type="PANTHER" id="PTHR36460:SF1">
    <property type="entry name" value="UPF0132 DOMAIN PROTEIN (AFU_ORTHOLOGUE AFUA_3G10255)"/>
    <property type="match status" value="1"/>
</dbReference>
<sequence length="117" mass="12728">MSETSTGLEENIAGVLTYLLGLITGIIFLIIEKKNKSVRFNAAQSIVVFGGLFVLNIILSMVPVLGGVISTLIGLISLILWVYLMYMTYTGNLVRLPVASEYADKIIAGDTELDRSE</sequence>
<evidence type="ECO:0000313" key="6">
    <source>
        <dbReference type="EMBL" id="ADE35606.1"/>
    </source>
</evidence>
<evidence type="ECO:0000256" key="2">
    <source>
        <dbReference type="ARBA" id="ARBA00022692"/>
    </source>
</evidence>
<name>D5E8U7_METMS</name>
<dbReference type="KEGG" id="mmh:Mmah_0069"/>
<dbReference type="EMBL" id="CP001994">
    <property type="protein sequence ID" value="ADE35606.1"/>
    <property type="molecule type" value="Genomic_DNA"/>
</dbReference>
<dbReference type="OrthoDB" id="329551at2157"/>
<reference evidence="6 7" key="1">
    <citation type="submission" date="2010-03" db="EMBL/GenBank/DDBJ databases">
        <title>The complete genome of Methanohalophilus mahii DSM 5219.</title>
        <authorList>
            <consortium name="US DOE Joint Genome Institute (JGI-PGF)"/>
            <person name="Lucas S."/>
            <person name="Copeland A."/>
            <person name="Lapidus A."/>
            <person name="Glavina del Rio T."/>
            <person name="Dalin E."/>
            <person name="Tice H."/>
            <person name="Bruce D."/>
            <person name="Goodwin L."/>
            <person name="Pitluck S."/>
            <person name="Kyrpides N."/>
            <person name="Mavromatis K."/>
            <person name="Ivanova N."/>
            <person name="Lykidis A."/>
            <person name="Saunders E."/>
            <person name="Brettin T."/>
            <person name="Detter J.C."/>
            <person name="Han C."/>
            <person name="Land M."/>
            <person name="Hauser L."/>
            <person name="Markowitz V."/>
            <person name="Cheng J.-F."/>
            <person name="Hugenholtz P."/>
            <person name="Woyke T."/>
            <person name="Wu D."/>
            <person name="Spring S."/>
            <person name="Schneider S."/>
            <person name="Schroeder M."/>
            <person name="Klenk H.-P."/>
            <person name="Eisen J.A."/>
        </authorList>
    </citation>
    <scope>NUCLEOTIDE SEQUENCE [LARGE SCALE GENOMIC DNA]</scope>
    <source>
        <strain evidence="7">ATCC 35705 / DSM 5219 / SLP</strain>
    </source>
</reference>
<evidence type="ECO:0000256" key="3">
    <source>
        <dbReference type="ARBA" id="ARBA00022989"/>
    </source>
</evidence>
<feature type="transmembrane region" description="Helical" evidence="5">
    <location>
        <begin position="68"/>
        <end position="86"/>
    </location>
</feature>
<dbReference type="AlphaFoldDB" id="D5E8U7"/>
<gene>
    <name evidence="6" type="ordered locus">Mmah_0069</name>
</gene>
<dbReference type="GO" id="GO:0016020">
    <property type="term" value="C:membrane"/>
    <property type="evidence" value="ECO:0007669"/>
    <property type="project" value="UniProtKB-SubCell"/>
</dbReference>
<protein>
    <submittedName>
        <fullName evidence="6">Uncharacterized protein</fullName>
    </submittedName>
</protein>
<comment type="subcellular location">
    <subcellularLocation>
        <location evidence="1">Membrane</location>
        <topology evidence="1">Multi-pass membrane protein</topology>
    </subcellularLocation>
</comment>
<feature type="transmembrane region" description="Helical" evidence="5">
    <location>
        <begin position="43"/>
        <end position="62"/>
    </location>
</feature>
<evidence type="ECO:0000256" key="5">
    <source>
        <dbReference type="SAM" id="Phobius"/>
    </source>
</evidence>
<keyword evidence="7" id="KW-1185">Reference proteome</keyword>
<organism evidence="6 7">
    <name type="scientific">Methanohalophilus mahii (strain ATCC 35705 / DSM 5219 / SLP)</name>
    <dbReference type="NCBI Taxonomy" id="547558"/>
    <lineage>
        <taxon>Archaea</taxon>
        <taxon>Methanobacteriati</taxon>
        <taxon>Methanobacteriota</taxon>
        <taxon>Stenosarchaea group</taxon>
        <taxon>Methanomicrobia</taxon>
        <taxon>Methanosarcinales</taxon>
        <taxon>Methanosarcinaceae</taxon>
        <taxon>Methanohalophilus</taxon>
    </lineage>
</organism>
<dbReference type="Proteomes" id="UP000001059">
    <property type="component" value="Chromosome"/>
</dbReference>
<dbReference type="GeneID" id="8982200"/>
<proteinExistence type="predicted"/>
<accession>D5E8U7</accession>
<feature type="transmembrane region" description="Helical" evidence="5">
    <location>
        <begin position="12"/>
        <end position="31"/>
    </location>
</feature>
<dbReference type="HOGENOM" id="CLU_095018_3_0_2"/>
<evidence type="ECO:0000256" key="4">
    <source>
        <dbReference type="ARBA" id="ARBA00023136"/>
    </source>
</evidence>
<dbReference type="RefSeq" id="WP_013036549.1">
    <property type="nucleotide sequence ID" value="NC_014002.1"/>
</dbReference>
<keyword evidence="4 5" id="KW-0472">Membrane</keyword>
<evidence type="ECO:0000256" key="1">
    <source>
        <dbReference type="ARBA" id="ARBA00004141"/>
    </source>
</evidence>
<keyword evidence="3 5" id="KW-1133">Transmembrane helix</keyword>